<evidence type="ECO:0000313" key="3">
    <source>
        <dbReference type="Proteomes" id="UP000050761"/>
    </source>
</evidence>
<feature type="compositionally biased region" description="Basic and acidic residues" evidence="1">
    <location>
        <begin position="19"/>
        <end position="34"/>
    </location>
</feature>
<sequence length="341" mass="39007">MNPERSSTPEDDQPQPRAAESRQRRRQEQRAEFKRIGEMAKLQLPEMERRGDIPKLPVKLSDGLTHVYFPALPSQGVQFCVGCGKDEKFNLRNHLRDHHQLHVGSDQHKTFPNVIVDHHFSGTQLKRAQTVMNVPWDSWAVCKSFVPRNTSPLRIVCSRDAPRLSNCDVHVASRTALHGEEQRTVYRYGQSVFIDDALFSYEIASEFFARTKRIGVPVENRIEFAKPLTKFFNFLNIFMESGVNPSSCTGGLFVLDETSHRWLAHYTKLRKFIAQGSEVEKPPSPLFLQWGNRKPIYKGSACFYLRKFFADSKCASSYSSTVGTGANSCKRYDMTPMHCLN</sequence>
<evidence type="ECO:0000256" key="1">
    <source>
        <dbReference type="SAM" id="MobiDB-lite"/>
    </source>
</evidence>
<protein>
    <submittedName>
        <fullName evidence="4">C2H2-type domain-containing protein</fullName>
    </submittedName>
</protein>
<proteinExistence type="predicted"/>
<keyword evidence="3" id="KW-1185">Reference proteome</keyword>
<dbReference type="OrthoDB" id="5876627at2759"/>
<dbReference type="EMBL" id="UZAH01027844">
    <property type="protein sequence ID" value="VDO95495.1"/>
    <property type="molecule type" value="Genomic_DNA"/>
</dbReference>
<name>A0A183FXI0_HELPZ</name>
<feature type="region of interest" description="Disordered" evidence="1">
    <location>
        <begin position="1"/>
        <end position="34"/>
    </location>
</feature>
<reference evidence="4" key="2">
    <citation type="submission" date="2019-09" db="UniProtKB">
        <authorList>
            <consortium name="WormBaseParasite"/>
        </authorList>
    </citation>
    <scope>IDENTIFICATION</scope>
</reference>
<reference evidence="2 3" key="1">
    <citation type="submission" date="2018-11" db="EMBL/GenBank/DDBJ databases">
        <authorList>
            <consortium name="Pathogen Informatics"/>
        </authorList>
    </citation>
    <scope>NUCLEOTIDE SEQUENCE [LARGE SCALE GENOMIC DNA]</scope>
</reference>
<organism evidence="3 4">
    <name type="scientific">Heligmosomoides polygyrus</name>
    <name type="common">Parasitic roundworm</name>
    <dbReference type="NCBI Taxonomy" id="6339"/>
    <lineage>
        <taxon>Eukaryota</taxon>
        <taxon>Metazoa</taxon>
        <taxon>Ecdysozoa</taxon>
        <taxon>Nematoda</taxon>
        <taxon>Chromadorea</taxon>
        <taxon>Rhabditida</taxon>
        <taxon>Rhabditina</taxon>
        <taxon>Rhabditomorpha</taxon>
        <taxon>Strongyloidea</taxon>
        <taxon>Heligmosomidae</taxon>
        <taxon>Heligmosomoides</taxon>
    </lineage>
</organism>
<dbReference type="WBParaSite" id="HPBE_0001325901-mRNA-1">
    <property type="protein sequence ID" value="HPBE_0001325901-mRNA-1"/>
    <property type="gene ID" value="HPBE_0001325901"/>
</dbReference>
<accession>A0A183FXI0</accession>
<dbReference type="AlphaFoldDB" id="A0A183FXI0"/>
<gene>
    <name evidence="2" type="ORF">HPBE_LOCUS13260</name>
</gene>
<dbReference type="Proteomes" id="UP000050761">
    <property type="component" value="Unassembled WGS sequence"/>
</dbReference>
<evidence type="ECO:0000313" key="4">
    <source>
        <dbReference type="WBParaSite" id="HPBE_0001325901-mRNA-1"/>
    </source>
</evidence>
<evidence type="ECO:0000313" key="2">
    <source>
        <dbReference type="EMBL" id="VDO95495.1"/>
    </source>
</evidence>
<accession>A0A3P8DHH2</accession>